<protein>
    <submittedName>
        <fullName evidence="1">Uncharacterized protein</fullName>
    </submittedName>
</protein>
<evidence type="ECO:0000313" key="1">
    <source>
        <dbReference type="EMBL" id="HAS8541304.1"/>
    </source>
</evidence>
<gene>
    <name evidence="1" type="ORF">I7730_16090</name>
</gene>
<reference evidence="1" key="2">
    <citation type="submission" date="2019-01" db="EMBL/GenBank/DDBJ databases">
        <authorList>
            <consortium name="NCBI Pathogen Detection Project"/>
        </authorList>
    </citation>
    <scope>NUCLEOTIDE SEQUENCE</scope>
    <source>
        <strain evidence="1">BCW_3452</strain>
    </source>
</reference>
<sequence>MGGNKKHGYMSGNRAGRNGVGQPKGFYCEACQKDHGPSVEKVGISSWLGTGALTCNKKYLQAKQHEFNMNDKRNSFINILKRRKMKIRSDDESGTKHRIDFMIILLKSGLYKELMRYDLFDEHNIGERDVDKCFEMGDGREVVHGILEACKGDLWLRVSMNRELEEQQLKHWNEISQRHLKEISSNDPQLGLEI</sequence>
<comment type="caution">
    <text evidence="1">The sequence shown here is derived from an EMBL/GenBank/DDBJ whole genome shotgun (WGS) entry which is preliminary data.</text>
</comment>
<name>A0A8H9N1V7_VIBVL</name>
<reference evidence="1" key="1">
    <citation type="journal article" date="2018" name="Genome Biol.">
        <title>SKESA: strategic k-mer extension for scrupulous assemblies.</title>
        <authorList>
            <person name="Souvorov A."/>
            <person name="Agarwala R."/>
            <person name="Lipman D.J."/>
        </authorList>
    </citation>
    <scope>NUCLEOTIDE SEQUENCE</scope>
    <source>
        <strain evidence="1">BCW_3452</strain>
    </source>
</reference>
<dbReference type="Proteomes" id="UP000863257">
    <property type="component" value="Unassembled WGS sequence"/>
</dbReference>
<dbReference type="AlphaFoldDB" id="A0A8H9N1V7"/>
<accession>A0A8H9N1V7</accession>
<dbReference type="EMBL" id="DACRBY010000020">
    <property type="protein sequence ID" value="HAS8541304.1"/>
    <property type="molecule type" value="Genomic_DNA"/>
</dbReference>
<proteinExistence type="predicted"/>
<organism evidence="1">
    <name type="scientific">Vibrio vulnificus</name>
    <dbReference type="NCBI Taxonomy" id="672"/>
    <lineage>
        <taxon>Bacteria</taxon>
        <taxon>Pseudomonadati</taxon>
        <taxon>Pseudomonadota</taxon>
        <taxon>Gammaproteobacteria</taxon>
        <taxon>Vibrionales</taxon>
        <taxon>Vibrionaceae</taxon>
        <taxon>Vibrio</taxon>
    </lineage>
</organism>